<feature type="compositionally biased region" description="Basic and acidic residues" evidence="1">
    <location>
        <begin position="88"/>
        <end position="101"/>
    </location>
</feature>
<accession>A0AAP0DZC6</accession>
<proteinExistence type="predicted"/>
<evidence type="ECO:0000256" key="1">
    <source>
        <dbReference type="SAM" id="MobiDB-lite"/>
    </source>
</evidence>
<organism evidence="2 3">
    <name type="scientific">Stephania yunnanensis</name>
    <dbReference type="NCBI Taxonomy" id="152371"/>
    <lineage>
        <taxon>Eukaryota</taxon>
        <taxon>Viridiplantae</taxon>
        <taxon>Streptophyta</taxon>
        <taxon>Embryophyta</taxon>
        <taxon>Tracheophyta</taxon>
        <taxon>Spermatophyta</taxon>
        <taxon>Magnoliopsida</taxon>
        <taxon>Ranunculales</taxon>
        <taxon>Menispermaceae</taxon>
        <taxon>Menispermoideae</taxon>
        <taxon>Cissampelideae</taxon>
        <taxon>Stephania</taxon>
    </lineage>
</organism>
<feature type="compositionally biased region" description="Pro residues" evidence="1">
    <location>
        <begin position="1"/>
        <end position="11"/>
    </location>
</feature>
<dbReference type="AlphaFoldDB" id="A0AAP0DZC6"/>
<evidence type="ECO:0000313" key="3">
    <source>
        <dbReference type="Proteomes" id="UP001420932"/>
    </source>
</evidence>
<feature type="region of interest" description="Disordered" evidence="1">
    <location>
        <begin position="88"/>
        <end position="115"/>
    </location>
</feature>
<reference evidence="2 3" key="1">
    <citation type="submission" date="2024-01" db="EMBL/GenBank/DDBJ databases">
        <title>Genome assemblies of Stephania.</title>
        <authorList>
            <person name="Yang L."/>
        </authorList>
    </citation>
    <scope>NUCLEOTIDE SEQUENCE [LARGE SCALE GENOMIC DNA]</scope>
    <source>
        <strain evidence="2">YNDBR</strain>
        <tissue evidence="2">Leaf</tissue>
    </source>
</reference>
<name>A0AAP0DZC6_9MAGN</name>
<sequence>MSPLQHPPPHRNPQIPRRRPNPFVLSHHRNPQIPRRRPNPFVVSPLYSRLSELREPPPPSIDASPHRQPSPFLESSQTLAIATPIHRLHTELRKPAAAERRSLKRSIRRGRRRRS</sequence>
<comment type="caution">
    <text evidence="2">The sequence shown here is derived from an EMBL/GenBank/DDBJ whole genome shotgun (WGS) entry which is preliminary data.</text>
</comment>
<dbReference type="EMBL" id="JBBNAF010000053">
    <property type="protein sequence ID" value="KAK9081467.1"/>
    <property type="molecule type" value="Genomic_DNA"/>
</dbReference>
<dbReference type="Proteomes" id="UP001420932">
    <property type="component" value="Unassembled WGS sequence"/>
</dbReference>
<feature type="compositionally biased region" description="Basic residues" evidence="1">
    <location>
        <begin position="16"/>
        <end position="38"/>
    </location>
</feature>
<feature type="region of interest" description="Disordered" evidence="1">
    <location>
        <begin position="1"/>
        <end position="75"/>
    </location>
</feature>
<gene>
    <name evidence="2" type="ORF">Syun_030791</name>
</gene>
<protein>
    <submittedName>
        <fullName evidence="2">Uncharacterized protein</fullName>
    </submittedName>
</protein>
<evidence type="ECO:0000313" key="2">
    <source>
        <dbReference type="EMBL" id="KAK9081467.1"/>
    </source>
</evidence>
<keyword evidence="3" id="KW-1185">Reference proteome</keyword>
<feature type="compositionally biased region" description="Basic residues" evidence="1">
    <location>
        <begin position="102"/>
        <end position="115"/>
    </location>
</feature>